<sequence length="502" mass="55612">MSKAAGPSNGENAIHARDDIMEETENTHCSGQEDEFGDDYIEPYLTTYHFGTCDVEIPGETTLASPQPDPTCHDVSFSKDTSRIHSHISQEKHSLDSRRPSTRVHNDNKNKTTETTQDVSQDATDKDDISDHEYTYIDDTSVEGRQDAKEEQRSGIATSHGLHPSQTDPTDHDYTYIDDHEYTYIDNTPRVDTQAARDKGSPGSVTSRGGCPSQATEPLKNASQQQGQKGMKVTQIMTKTFDVDGRPHRVSVSTSGKIAVALEGRQINIYDSRGVYLLHFLTVVKEKGREKTQIAPHDVAFGTVNNDDVSVVGGDNMSHYVAFYSSDGKFNTGFAIPRVSTPRRLVKNRLSNRVIVTETVGHRGEVKVFGMNGMLVRSFGRRQGLMYPTGITVDNKDYILVADSHTAYIYMYQENGRFLLKFAGKGSNKGQLNLPIDVCTDSSRHIIVADSGNQRVELFTSRGKLIRHIATDVDPLSIAMGTDGQLVMSESSKNKVTIMDIY</sequence>
<dbReference type="EMBL" id="GG666501">
    <property type="protein sequence ID" value="EEN61992.1"/>
    <property type="molecule type" value="Genomic_DNA"/>
</dbReference>
<dbReference type="InterPro" id="IPR001258">
    <property type="entry name" value="NHL_repeat"/>
</dbReference>
<feature type="compositionally biased region" description="Basic and acidic residues" evidence="3">
    <location>
        <begin position="142"/>
        <end position="153"/>
    </location>
</feature>
<feature type="compositionally biased region" description="Basic and acidic residues" evidence="3">
    <location>
        <begin position="169"/>
        <end position="183"/>
    </location>
</feature>
<dbReference type="STRING" id="7739.C3YCF5"/>
<evidence type="ECO:0008006" key="5">
    <source>
        <dbReference type="Google" id="ProtNLM"/>
    </source>
</evidence>
<evidence type="ECO:0000256" key="2">
    <source>
        <dbReference type="PROSITE-ProRule" id="PRU00504"/>
    </source>
</evidence>
<feature type="compositionally biased region" description="Polar residues" evidence="3">
    <location>
        <begin position="113"/>
        <end position="122"/>
    </location>
</feature>
<dbReference type="InterPro" id="IPR011042">
    <property type="entry name" value="6-blade_b-propeller_TolB-like"/>
</dbReference>
<dbReference type="eggNOG" id="KOG2177">
    <property type="taxonomic scope" value="Eukaryota"/>
</dbReference>
<keyword evidence="1" id="KW-0677">Repeat</keyword>
<name>C3YCF5_BRAFL</name>
<evidence type="ECO:0000256" key="1">
    <source>
        <dbReference type="ARBA" id="ARBA00022737"/>
    </source>
</evidence>
<evidence type="ECO:0000313" key="4">
    <source>
        <dbReference type="EMBL" id="EEN61992.1"/>
    </source>
</evidence>
<dbReference type="AlphaFoldDB" id="C3YCF5"/>
<reference evidence="4" key="1">
    <citation type="journal article" date="2008" name="Nature">
        <title>The amphioxus genome and the evolution of the chordate karyotype.</title>
        <authorList>
            <consortium name="US DOE Joint Genome Institute (JGI-PGF)"/>
            <person name="Putnam N.H."/>
            <person name="Butts T."/>
            <person name="Ferrier D.E.K."/>
            <person name="Furlong R.F."/>
            <person name="Hellsten U."/>
            <person name="Kawashima T."/>
            <person name="Robinson-Rechavi M."/>
            <person name="Shoguchi E."/>
            <person name="Terry A."/>
            <person name="Yu J.-K."/>
            <person name="Benito-Gutierrez E.L."/>
            <person name="Dubchak I."/>
            <person name="Garcia-Fernandez J."/>
            <person name="Gibson-Brown J.J."/>
            <person name="Grigoriev I.V."/>
            <person name="Horton A.C."/>
            <person name="de Jong P.J."/>
            <person name="Jurka J."/>
            <person name="Kapitonov V.V."/>
            <person name="Kohara Y."/>
            <person name="Kuroki Y."/>
            <person name="Lindquist E."/>
            <person name="Lucas S."/>
            <person name="Osoegawa K."/>
            <person name="Pennacchio L.A."/>
            <person name="Salamov A.A."/>
            <person name="Satou Y."/>
            <person name="Sauka-Spengler T."/>
            <person name="Schmutz J."/>
            <person name="Shin-I T."/>
            <person name="Toyoda A."/>
            <person name="Bronner-Fraser M."/>
            <person name="Fujiyama A."/>
            <person name="Holland L.Z."/>
            <person name="Holland P.W.H."/>
            <person name="Satoh N."/>
            <person name="Rokhsar D.S."/>
        </authorList>
    </citation>
    <scope>NUCLEOTIDE SEQUENCE [LARGE SCALE GENOMIC DNA]</scope>
    <source>
        <strain evidence="4">S238N-H82</strain>
        <tissue evidence="4">Testes</tissue>
    </source>
</reference>
<dbReference type="InterPro" id="IPR050952">
    <property type="entry name" value="TRIM-NHL_E3_ligases"/>
</dbReference>
<dbReference type="Pfam" id="PF01436">
    <property type="entry name" value="NHL"/>
    <property type="match status" value="1"/>
</dbReference>
<organism>
    <name type="scientific">Branchiostoma floridae</name>
    <name type="common">Florida lancelet</name>
    <name type="synonym">Amphioxus</name>
    <dbReference type="NCBI Taxonomy" id="7739"/>
    <lineage>
        <taxon>Eukaryota</taxon>
        <taxon>Metazoa</taxon>
        <taxon>Chordata</taxon>
        <taxon>Cephalochordata</taxon>
        <taxon>Leptocardii</taxon>
        <taxon>Amphioxiformes</taxon>
        <taxon>Branchiostomatidae</taxon>
        <taxon>Branchiostoma</taxon>
    </lineage>
</organism>
<dbReference type="PROSITE" id="PS51125">
    <property type="entry name" value="NHL"/>
    <property type="match status" value="1"/>
</dbReference>
<gene>
    <name evidence="4" type="ORF">BRAFLDRAFT_92185</name>
</gene>
<feature type="repeat" description="NHL" evidence="2">
    <location>
        <begin position="419"/>
        <end position="462"/>
    </location>
</feature>
<dbReference type="CDD" id="cd05819">
    <property type="entry name" value="NHL"/>
    <property type="match status" value="1"/>
</dbReference>
<dbReference type="SUPFAM" id="SSF101898">
    <property type="entry name" value="NHL repeat"/>
    <property type="match status" value="1"/>
</dbReference>
<accession>C3YCF5</accession>
<feature type="region of interest" description="Disordered" evidence="3">
    <location>
        <begin position="61"/>
        <end position="229"/>
    </location>
</feature>
<feature type="compositionally biased region" description="Basic and acidic residues" evidence="3">
    <location>
        <begin position="76"/>
        <end position="112"/>
    </location>
</feature>
<dbReference type="InParanoid" id="C3YCF5"/>
<evidence type="ECO:0000256" key="3">
    <source>
        <dbReference type="SAM" id="MobiDB-lite"/>
    </source>
</evidence>
<dbReference type="Gene3D" id="2.120.10.30">
    <property type="entry name" value="TolB, C-terminal domain"/>
    <property type="match status" value="1"/>
</dbReference>
<dbReference type="PANTHER" id="PTHR24104">
    <property type="entry name" value="E3 UBIQUITIN-PROTEIN LIGASE NHLRC1-RELATED"/>
    <property type="match status" value="1"/>
</dbReference>
<protein>
    <recommendedName>
        <fullName evidence="5">B-box C-terminal domain-containing protein</fullName>
    </recommendedName>
</protein>
<feature type="compositionally biased region" description="Basic and acidic residues" evidence="3">
    <location>
        <begin position="123"/>
        <end position="135"/>
    </location>
</feature>
<dbReference type="PANTHER" id="PTHR24104:SF50">
    <property type="entry name" value="SMP-30_GLUCONOLACTONASE_LRE-LIKE REGION DOMAIN-CONTAINING PROTEIN"/>
    <property type="match status" value="1"/>
</dbReference>
<feature type="compositionally biased region" description="Polar residues" evidence="3">
    <location>
        <begin position="203"/>
        <end position="228"/>
    </location>
</feature>
<proteinExistence type="predicted"/>